<keyword evidence="5" id="KW-0574">Periplasm</keyword>
<feature type="binding site" description="covalent" evidence="8">
    <location>
        <position position="61"/>
    </location>
    <ligand>
        <name>heme c</name>
        <dbReference type="ChEBI" id="CHEBI:61717"/>
        <label>1</label>
    </ligand>
</feature>
<dbReference type="PANTHER" id="PTHR33751">
    <property type="entry name" value="CBB3-TYPE CYTOCHROME C OXIDASE SUBUNIT FIXP"/>
    <property type="match status" value="1"/>
</dbReference>
<feature type="domain" description="Cytochrome c" evidence="11">
    <location>
        <begin position="49"/>
        <end position="219"/>
    </location>
</feature>
<feature type="binding site" description="covalent" evidence="8">
    <location>
        <position position="152"/>
    </location>
    <ligand>
        <name>heme c</name>
        <dbReference type="ChEBI" id="CHEBI:61717"/>
        <label>2</label>
    </ligand>
</feature>
<evidence type="ECO:0000256" key="2">
    <source>
        <dbReference type="ARBA" id="ARBA00022448"/>
    </source>
</evidence>
<evidence type="ECO:0000256" key="4">
    <source>
        <dbReference type="ARBA" id="ARBA00022723"/>
    </source>
</evidence>
<dbReference type="PANTHER" id="PTHR33751:SF9">
    <property type="entry name" value="CYTOCHROME C4"/>
    <property type="match status" value="1"/>
</dbReference>
<gene>
    <name evidence="12" type="ORF">BX592_110156</name>
</gene>
<evidence type="ECO:0000256" key="3">
    <source>
        <dbReference type="ARBA" id="ARBA00022617"/>
    </source>
</evidence>
<dbReference type="GO" id="GO:0005506">
    <property type="term" value="F:iron ion binding"/>
    <property type="evidence" value="ECO:0007669"/>
    <property type="project" value="InterPro"/>
</dbReference>
<keyword evidence="4 9" id="KW-0479">Metal-binding</keyword>
<keyword evidence="6" id="KW-0249">Electron transport</keyword>
<organism evidence="12 13">
    <name type="scientific">Paraburkholderia rhizosphaerae</name>
    <dbReference type="NCBI Taxonomy" id="480658"/>
    <lineage>
        <taxon>Bacteria</taxon>
        <taxon>Pseudomonadati</taxon>
        <taxon>Pseudomonadota</taxon>
        <taxon>Betaproteobacteria</taxon>
        <taxon>Burkholderiales</taxon>
        <taxon>Burkholderiaceae</taxon>
        <taxon>Paraburkholderia</taxon>
    </lineage>
</organism>
<keyword evidence="13" id="KW-1185">Reference proteome</keyword>
<comment type="subcellular location">
    <subcellularLocation>
        <location evidence="1">Periplasm</location>
    </subcellularLocation>
</comment>
<evidence type="ECO:0000256" key="9">
    <source>
        <dbReference type="PIRSR" id="PIRSR000005-2"/>
    </source>
</evidence>
<evidence type="ECO:0000256" key="10">
    <source>
        <dbReference type="SAM" id="SignalP"/>
    </source>
</evidence>
<keyword evidence="10" id="KW-0732">Signal</keyword>
<keyword evidence="3 8" id="KW-0349">Heme</keyword>
<feature type="chain" id="PRO_5020356442" evidence="10">
    <location>
        <begin position="42"/>
        <end position="219"/>
    </location>
</feature>
<dbReference type="Proteomes" id="UP000295509">
    <property type="component" value="Unassembled WGS sequence"/>
</dbReference>
<accession>A0A4R8LS36</accession>
<dbReference type="PROSITE" id="PS51007">
    <property type="entry name" value="CYTC"/>
    <property type="match status" value="1"/>
</dbReference>
<sequence>MVPMKGGPAIADAVGRLPWRRRAGAALVRLARLTFAFCAVAALPTLARADAETGKGKAQVCVTCHGPLGNSTNPGYPVLAGQTQRYLYLQLKDFKENRRSDPQMSPFAATLSREDMQDLADYFSQQRPAPVKVDADAASIDAGKRKAAEVLCTMCHLGGFSGQNEIPRVAGQYPQYIAKQLRDFRSHTRTNDAGNMTSVTRNLSDDDIRNLAAYVASLQ</sequence>
<dbReference type="Pfam" id="PF00034">
    <property type="entry name" value="Cytochrom_C"/>
    <property type="match status" value="2"/>
</dbReference>
<dbReference type="InterPro" id="IPR009056">
    <property type="entry name" value="Cyt_c-like_dom"/>
</dbReference>
<dbReference type="PIRSF" id="PIRSF000005">
    <property type="entry name" value="Cytochrome_c4"/>
    <property type="match status" value="1"/>
</dbReference>
<reference evidence="12 13" key="1">
    <citation type="submission" date="2019-03" db="EMBL/GenBank/DDBJ databases">
        <title>Genomic Encyclopedia of Type Strains, Phase III (KMG-III): the genomes of soil and plant-associated and newly described type strains.</title>
        <authorList>
            <person name="Whitman W."/>
        </authorList>
    </citation>
    <scope>NUCLEOTIDE SEQUENCE [LARGE SCALE GENOMIC DNA]</scope>
    <source>
        <strain evidence="12 13">LMG 29544</strain>
    </source>
</reference>
<evidence type="ECO:0000256" key="5">
    <source>
        <dbReference type="ARBA" id="ARBA00022764"/>
    </source>
</evidence>
<feature type="signal peptide" evidence="10">
    <location>
        <begin position="1"/>
        <end position="41"/>
    </location>
</feature>
<evidence type="ECO:0000256" key="6">
    <source>
        <dbReference type="ARBA" id="ARBA00022982"/>
    </source>
</evidence>
<dbReference type="AlphaFoldDB" id="A0A4R8LS36"/>
<evidence type="ECO:0000256" key="7">
    <source>
        <dbReference type="ARBA" id="ARBA00023004"/>
    </source>
</evidence>
<dbReference type="EMBL" id="SORE01000010">
    <property type="protein sequence ID" value="TDY49902.1"/>
    <property type="molecule type" value="Genomic_DNA"/>
</dbReference>
<keyword evidence="2" id="KW-0813">Transport</keyword>
<keyword evidence="7 9" id="KW-0408">Iron</keyword>
<evidence type="ECO:0000259" key="11">
    <source>
        <dbReference type="PROSITE" id="PS51007"/>
    </source>
</evidence>
<dbReference type="GO" id="GO:0042597">
    <property type="term" value="C:periplasmic space"/>
    <property type="evidence" value="ECO:0007669"/>
    <property type="project" value="UniProtKB-SubCell"/>
</dbReference>
<protein>
    <submittedName>
        <fullName evidence="12">Cytochrome c553</fullName>
    </submittedName>
</protein>
<comment type="caution">
    <text evidence="12">The sequence shown here is derived from an EMBL/GenBank/DDBJ whole genome shotgun (WGS) entry which is preliminary data.</text>
</comment>
<feature type="binding site" description="covalent" evidence="8">
    <location>
        <position position="155"/>
    </location>
    <ligand>
        <name>heme c</name>
        <dbReference type="ChEBI" id="CHEBI:61717"/>
        <label>2</label>
    </ligand>
</feature>
<feature type="binding site" description="covalent" evidence="8">
    <location>
        <position position="64"/>
    </location>
    <ligand>
        <name>heme c</name>
        <dbReference type="ChEBI" id="CHEBI:61717"/>
        <label>1</label>
    </ligand>
</feature>
<comment type="PTM">
    <text evidence="8">Binds 2 heme c groups covalently per subunit.</text>
</comment>
<dbReference type="GO" id="GO:0009055">
    <property type="term" value="F:electron transfer activity"/>
    <property type="evidence" value="ECO:0007669"/>
    <property type="project" value="InterPro"/>
</dbReference>
<dbReference type="Gene3D" id="1.10.760.10">
    <property type="entry name" value="Cytochrome c-like domain"/>
    <property type="match status" value="2"/>
</dbReference>
<feature type="binding site" description="axial binding residue" evidence="9">
    <location>
        <position position="65"/>
    </location>
    <ligand>
        <name>heme c</name>
        <dbReference type="ChEBI" id="CHEBI:61717"/>
        <label>1</label>
    </ligand>
    <ligandPart>
        <name>Fe</name>
        <dbReference type="ChEBI" id="CHEBI:18248"/>
    </ligandPart>
</feature>
<proteinExistence type="predicted"/>
<feature type="binding site" description="axial binding residue" evidence="9">
    <location>
        <position position="104"/>
    </location>
    <ligand>
        <name>heme c</name>
        <dbReference type="ChEBI" id="CHEBI:61717"/>
        <label>1</label>
    </ligand>
    <ligandPart>
        <name>Fe</name>
        <dbReference type="ChEBI" id="CHEBI:18248"/>
    </ligandPart>
</feature>
<feature type="binding site" description="axial binding residue" evidence="9">
    <location>
        <position position="196"/>
    </location>
    <ligand>
        <name>heme c</name>
        <dbReference type="ChEBI" id="CHEBI:61717"/>
        <label>2</label>
    </ligand>
    <ligandPart>
        <name>Fe</name>
        <dbReference type="ChEBI" id="CHEBI:18248"/>
    </ligandPart>
</feature>
<name>A0A4R8LS36_9BURK</name>
<evidence type="ECO:0000313" key="13">
    <source>
        <dbReference type="Proteomes" id="UP000295509"/>
    </source>
</evidence>
<evidence type="ECO:0000256" key="8">
    <source>
        <dbReference type="PIRSR" id="PIRSR000005-1"/>
    </source>
</evidence>
<dbReference type="InterPro" id="IPR050597">
    <property type="entry name" value="Cytochrome_c_Oxidase_Subunit"/>
</dbReference>
<dbReference type="GO" id="GO:0020037">
    <property type="term" value="F:heme binding"/>
    <property type="evidence" value="ECO:0007669"/>
    <property type="project" value="InterPro"/>
</dbReference>
<evidence type="ECO:0000256" key="1">
    <source>
        <dbReference type="ARBA" id="ARBA00004418"/>
    </source>
</evidence>
<dbReference type="InterPro" id="IPR036909">
    <property type="entry name" value="Cyt_c-like_dom_sf"/>
</dbReference>
<evidence type="ECO:0000313" key="12">
    <source>
        <dbReference type="EMBL" id="TDY49902.1"/>
    </source>
</evidence>
<dbReference type="InterPro" id="IPR024167">
    <property type="entry name" value="Cytochrome_c4-like"/>
</dbReference>
<feature type="binding site" description="axial binding residue" evidence="9">
    <location>
        <position position="156"/>
    </location>
    <ligand>
        <name>heme c</name>
        <dbReference type="ChEBI" id="CHEBI:61717"/>
        <label>2</label>
    </ligand>
    <ligandPart>
        <name>Fe</name>
        <dbReference type="ChEBI" id="CHEBI:18248"/>
    </ligandPart>
</feature>
<dbReference type="SUPFAM" id="SSF46626">
    <property type="entry name" value="Cytochrome c"/>
    <property type="match status" value="2"/>
</dbReference>